<accession>A0A975B2U3</accession>
<name>A0A975B2U3_9BACT</name>
<dbReference type="KEGG" id="saqt:GJV85_13340"/>
<gene>
    <name evidence="2" type="ORF">GJV85_13340</name>
</gene>
<keyword evidence="1" id="KW-0175">Coiled coil</keyword>
<evidence type="ECO:0000313" key="2">
    <source>
        <dbReference type="EMBL" id="QSZ43154.1"/>
    </source>
</evidence>
<dbReference type="Proteomes" id="UP000671852">
    <property type="component" value="Plasmid pSULFM1"/>
</dbReference>
<evidence type="ECO:0000256" key="1">
    <source>
        <dbReference type="SAM" id="Coils"/>
    </source>
</evidence>
<geneLocation type="plasmid" evidence="2 3">
    <name>pSULFM1</name>
</geneLocation>
<dbReference type="InterPro" id="IPR019219">
    <property type="entry name" value="DUF2130"/>
</dbReference>
<keyword evidence="3" id="KW-1185">Reference proteome</keyword>
<dbReference type="AlphaFoldDB" id="A0A975B2U3"/>
<dbReference type="RefSeq" id="WP_207563251.1">
    <property type="nucleotide sequence ID" value="NZ_CP046073.1"/>
</dbReference>
<sequence>MTTQSTITCPKCSTKINIEDALYSQLQTKFEIDREAERVKYKEAMDKLHLQQTALKNQEQEFNKKLHDALELQLNEERVKLQTQISKDIKAKIDSENALQLKQLQEELDAKSKQVQELNASKATIAKLQREKQEIESRVKADSQIEFNKQLDIERSKALKEAQESNALKIKEKDEQLNQIKKQLDDAKRKAEQGSMQIQGEAQEKSIEDFLELNFKYDDIQEVSKGAFGADCIQTINTLDFTNCGKICYESKNTKTFSSDWIKKLKNDMLDAGADVGVLVTSAMPKEMDRMGYVDGVWVCSYEEFKGTAALIRTSMIEIYKASKSQENRVDKMSLLYTYFTSNEFSMQLQSIVEGFVAMQDELNKQKRSVMASWKRQQKQIDSVLTNTTNMYGSIKGIAGNAIANVQALELEYDEELSDSSQNEE</sequence>
<dbReference type="EMBL" id="CP046073">
    <property type="protein sequence ID" value="QSZ43154.1"/>
    <property type="molecule type" value="Genomic_DNA"/>
</dbReference>
<dbReference type="Pfam" id="PF09903">
    <property type="entry name" value="DUF2130"/>
    <property type="match status" value="1"/>
</dbReference>
<reference evidence="2" key="2">
    <citation type="submission" date="2021-04" db="EMBL/GenBank/DDBJ databases">
        <title>Isolation and characterization of a novel species of the genus Sulfurimonas.</title>
        <authorList>
            <person name="Fukui M."/>
        </authorList>
    </citation>
    <scope>NUCLEOTIDE SEQUENCE</scope>
    <source>
        <strain evidence="2">H1576</strain>
        <plasmid evidence="2">pSULFM1</plasmid>
    </source>
</reference>
<evidence type="ECO:0000313" key="3">
    <source>
        <dbReference type="Proteomes" id="UP000671852"/>
    </source>
</evidence>
<protein>
    <submittedName>
        <fullName evidence="2">DUF2130 domain-containing protein</fullName>
    </submittedName>
</protein>
<feature type="coiled-coil region" evidence="1">
    <location>
        <begin position="101"/>
        <end position="197"/>
    </location>
</feature>
<proteinExistence type="predicted"/>
<keyword evidence="2" id="KW-0614">Plasmid</keyword>
<organism evidence="2 3">
    <name type="scientific">Sulfurimonas aquatica</name>
    <dbReference type="NCBI Taxonomy" id="2672570"/>
    <lineage>
        <taxon>Bacteria</taxon>
        <taxon>Pseudomonadati</taxon>
        <taxon>Campylobacterota</taxon>
        <taxon>Epsilonproteobacteria</taxon>
        <taxon>Campylobacterales</taxon>
        <taxon>Sulfurimonadaceae</taxon>
        <taxon>Sulfurimonas</taxon>
    </lineage>
</organism>
<reference evidence="2" key="1">
    <citation type="submission" date="2019-11" db="EMBL/GenBank/DDBJ databases">
        <authorList>
            <person name="Kojima H."/>
        </authorList>
    </citation>
    <scope>NUCLEOTIDE SEQUENCE</scope>
    <source>
        <strain evidence="2">H1576</strain>
        <plasmid evidence="2">pSULFM1</plasmid>
    </source>
</reference>